<keyword evidence="1" id="KW-0808">Transferase</keyword>
<dbReference type="InterPro" id="IPR051035">
    <property type="entry name" value="Mito_inheritance_9"/>
</dbReference>
<dbReference type="GO" id="GO:0016301">
    <property type="term" value="F:kinase activity"/>
    <property type="evidence" value="ECO:0007669"/>
    <property type="project" value="UniProtKB-KW"/>
</dbReference>
<dbReference type="AlphaFoldDB" id="A0AAD7FJI2"/>
<dbReference type="PANTHER" id="PTHR36091">
    <property type="entry name" value="ALTERED INHERITANCE OF MITOCHONDRIA PROTEIN 9, MITOCHONDRIAL"/>
    <property type="match status" value="1"/>
</dbReference>
<dbReference type="GO" id="GO:0005739">
    <property type="term" value="C:mitochondrion"/>
    <property type="evidence" value="ECO:0007669"/>
    <property type="project" value="TreeGrafter"/>
</dbReference>
<protein>
    <submittedName>
        <fullName evidence="1">Protein kinase subdomain-containing protein PKL/CAK/Fmp29</fullName>
    </submittedName>
</protein>
<dbReference type="PANTHER" id="PTHR36091:SF2">
    <property type="entry name" value="AMINOGLYCOSIDE PHOSPHOTRANSFERASE DOMAIN-CONTAINING PROTEIN"/>
    <property type="match status" value="1"/>
</dbReference>
<keyword evidence="1" id="KW-0418">Kinase</keyword>
<name>A0AAD7FJI2_9AGAR</name>
<accession>A0AAD7FJI2</accession>
<keyword evidence="2" id="KW-1185">Reference proteome</keyword>
<gene>
    <name evidence="1" type="ORF">FB45DRAFT_980497</name>
</gene>
<dbReference type="Proteomes" id="UP001221142">
    <property type="component" value="Unassembled WGS sequence"/>
</dbReference>
<proteinExistence type="predicted"/>
<dbReference type="EMBL" id="JARKIF010000014">
    <property type="protein sequence ID" value="KAJ7623719.1"/>
    <property type="molecule type" value="Genomic_DNA"/>
</dbReference>
<sequence length="563" mass="64758">MRRIFHHFNTASTSLRAIRHTFKTAAHPPNDLFDYTSGRWIFNDALRLSERRTVFNVSGLRLLAAQSVGRKPSDVLSLTKLAEAGFNRCFLITMRDGFKMVARLPYPYNRPSYHVLASEVATMDYLRGVVGIPIPEVYGYAPRKDNAAETEYIFMEYVHGTTLGAAWSSFGERETVSLTRQLVQLEVKMMGVEFPAGGSLYYARDLEQVGGKGIPLPDDARFCIGPDVTRCLWQGRRSQLEVSRGPYKMMEEALVRGAHKELAFLERFGQPLLPFDRARRAMYEYQEQHPSEFVENLNRYLLIAPSIVPQDSALRSFRIRHPDLTHENNILVSRTADSDEWKICSLIDWQHASILPISLLAGIPPFMRNPDHDCQFDPKTRPCLPSDFDEGDDDLRARDIQELLSRLKHYQYLKDTEELNPLHHAALSDPQRQLRRSLFKESYRPWDGETFRLRRWLVQATQEWDALVGSGARSCPVTLDPGYITETSRLRKEEAGADFHIRFCHGAVGCTLDGWVPTEAYEDALKESKRVQMKLLSLLEDAEEQTNFLTHWLFNDMDEQKYS</sequence>
<evidence type="ECO:0000313" key="1">
    <source>
        <dbReference type="EMBL" id="KAJ7623719.1"/>
    </source>
</evidence>
<comment type="caution">
    <text evidence="1">The sequence shown here is derived from an EMBL/GenBank/DDBJ whole genome shotgun (WGS) entry which is preliminary data.</text>
</comment>
<dbReference type="InterPro" id="IPR011009">
    <property type="entry name" value="Kinase-like_dom_sf"/>
</dbReference>
<organism evidence="1 2">
    <name type="scientific">Roridomyces roridus</name>
    <dbReference type="NCBI Taxonomy" id="1738132"/>
    <lineage>
        <taxon>Eukaryota</taxon>
        <taxon>Fungi</taxon>
        <taxon>Dikarya</taxon>
        <taxon>Basidiomycota</taxon>
        <taxon>Agaricomycotina</taxon>
        <taxon>Agaricomycetes</taxon>
        <taxon>Agaricomycetidae</taxon>
        <taxon>Agaricales</taxon>
        <taxon>Marasmiineae</taxon>
        <taxon>Mycenaceae</taxon>
        <taxon>Roridomyces</taxon>
    </lineage>
</organism>
<dbReference type="SUPFAM" id="SSF56112">
    <property type="entry name" value="Protein kinase-like (PK-like)"/>
    <property type="match status" value="1"/>
</dbReference>
<evidence type="ECO:0000313" key="2">
    <source>
        <dbReference type="Proteomes" id="UP001221142"/>
    </source>
</evidence>
<reference evidence="1" key="1">
    <citation type="submission" date="2023-03" db="EMBL/GenBank/DDBJ databases">
        <title>Massive genome expansion in bonnet fungi (Mycena s.s.) driven by repeated elements and novel gene families across ecological guilds.</title>
        <authorList>
            <consortium name="Lawrence Berkeley National Laboratory"/>
            <person name="Harder C.B."/>
            <person name="Miyauchi S."/>
            <person name="Viragh M."/>
            <person name="Kuo A."/>
            <person name="Thoen E."/>
            <person name="Andreopoulos B."/>
            <person name="Lu D."/>
            <person name="Skrede I."/>
            <person name="Drula E."/>
            <person name="Henrissat B."/>
            <person name="Morin E."/>
            <person name="Kohler A."/>
            <person name="Barry K."/>
            <person name="LaButti K."/>
            <person name="Morin E."/>
            <person name="Salamov A."/>
            <person name="Lipzen A."/>
            <person name="Mereny Z."/>
            <person name="Hegedus B."/>
            <person name="Baldrian P."/>
            <person name="Stursova M."/>
            <person name="Weitz H."/>
            <person name="Taylor A."/>
            <person name="Grigoriev I.V."/>
            <person name="Nagy L.G."/>
            <person name="Martin F."/>
            <person name="Kauserud H."/>
        </authorList>
    </citation>
    <scope>NUCLEOTIDE SEQUENCE</scope>
    <source>
        <strain evidence="1">9284</strain>
    </source>
</reference>